<dbReference type="Proteomes" id="UP000058074">
    <property type="component" value="Chromosome"/>
</dbReference>
<sequence>MTRVSLARIIADELATLRRFDPGRRPTGKARRVEWSEKLPGFGIRYYGEDQRAIGTPFVG</sequence>
<proteinExistence type="predicted"/>
<reference evidence="1 2" key="1">
    <citation type="journal article" date="2015" name="Genome Announc.">
        <title>Complete Genome Sequence of Polypropylene Glycol- and Polyethylene Glycol-Degrading Sphingopyxis macrogoltabida Strain EY-1.</title>
        <authorList>
            <person name="Ohtsubo Y."/>
            <person name="Nagata Y."/>
            <person name="Numata M."/>
            <person name="Tsuchikane K."/>
            <person name="Hosoyama A."/>
            <person name="Yamazoe A."/>
            <person name="Tsuda M."/>
            <person name="Fujita N."/>
            <person name="Kawai F."/>
        </authorList>
    </citation>
    <scope>NUCLEOTIDE SEQUENCE [LARGE SCALE GENOMIC DNA]</scope>
    <source>
        <strain evidence="1 2">EY-1</strain>
    </source>
</reference>
<dbReference type="AlphaFoldDB" id="A0A0N9UNC3"/>
<dbReference type="PATRIC" id="fig|33050.5.peg.2760"/>
<protein>
    <submittedName>
        <fullName evidence="1">Uncharacterized protein</fullName>
    </submittedName>
</protein>
<name>A0A0N9UNC3_SPHMC</name>
<dbReference type="EMBL" id="CP012700">
    <property type="protein sequence ID" value="ALH81310.1"/>
    <property type="molecule type" value="Genomic_DNA"/>
</dbReference>
<evidence type="ECO:0000313" key="2">
    <source>
        <dbReference type="Proteomes" id="UP000058074"/>
    </source>
</evidence>
<evidence type="ECO:0000313" key="1">
    <source>
        <dbReference type="EMBL" id="ALH81310.1"/>
    </source>
</evidence>
<dbReference type="RefSeq" id="WP_054588547.1">
    <property type="nucleotide sequence ID" value="NZ_CP012700.1"/>
</dbReference>
<gene>
    <name evidence="1" type="ORF">AN936_13335</name>
</gene>
<dbReference type="KEGG" id="smag:AN936_13335"/>
<accession>A0A0N9UNC3</accession>
<organism evidence="1 2">
    <name type="scientific">Sphingopyxis macrogoltabida</name>
    <name type="common">Sphingomonas macrogoltabidus</name>
    <dbReference type="NCBI Taxonomy" id="33050"/>
    <lineage>
        <taxon>Bacteria</taxon>
        <taxon>Pseudomonadati</taxon>
        <taxon>Pseudomonadota</taxon>
        <taxon>Alphaproteobacteria</taxon>
        <taxon>Sphingomonadales</taxon>
        <taxon>Sphingomonadaceae</taxon>
        <taxon>Sphingopyxis</taxon>
    </lineage>
</organism>